<dbReference type="Pfam" id="PF04967">
    <property type="entry name" value="HTH_10"/>
    <property type="match status" value="1"/>
</dbReference>
<dbReference type="RefSeq" id="WP_124955065.1">
    <property type="nucleotide sequence ID" value="NZ_RRCH01000022.1"/>
</dbReference>
<feature type="domain" description="HTH bat-type" evidence="3">
    <location>
        <begin position="166"/>
        <end position="217"/>
    </location>
</feature>
<dbReference type="OrthoDB" id="194393at2157"/>
<protein>
    <submittedName>
        <fullName evidence="5">Uncharacterized protein</fullName>
    </submittedName>
</protein>
<proteinExistence type="predicted"/>
<evidence type="ECO:0000256" key="2">
    <source>
        <dbReference type="ARBA" id="ARBA00023163"/>
    </source>
</evidence>
<organism evidence="5 6">
    <name type="scientific">Halocatena pleomorpha</name>
    <dbReference type="NCBI Taxonomy" id="1785090"/>
    <lineage>
        <taxon>Archaea</taxon>
        <taxon>Methanobacteriati</taxon>
        <taxon>Methanobacteriota</taxon>
        <taxon>Stenosarchaea group</taxon>
        <taxon>Halobacteria</taxon>
        <taxon>Halobacteriales</taxon>
        <taxon>Natronomonadaceae</taxon>
        <taxon>Halocatena</taxon>
    </lineage>
</organism>
<dbReference type="InterPro" id="IPR056493">
    <property type="entry name" value="HVO_0513_N"/>
</dbReference>
<keyword evidence="6" id="KW-1185">Reference proteome</keyword>
<evidence type="ECO:0000259" key="4">
    <source>
        <dbReference type="Pfam" id="PF24278"/>
    </source>
</evidence>
<dbReference type="PANTHER" id="PTHR34236:SF1">
    <property type="entry name" value="DIMETHYL SULFOXIDE REDUCTASE TRANSCRIPTIONAL ACTIVATOR"/>
    <property type="match status" value="1"/>
</dbReference>
<accession>A0A3P3RA14</accession>
<reference evidence="5 6" key="1">
    <citation type="submission" date="2018-11" db="EMBL/GenBank/DDBJ databases">
        <title>Taxonoimc description of Halomarina strain SPP-AMP-1.</title>
        <authorList>
            <person name="Pal Y."/>
            <person name="Srinivasana K."/>
            <person name="Verma A."/>
            <person name="Kumar P."/>
        </authorList>
    </citation>
    <scope>NUCLEOTIDE SEQUENCE [LARGE SCALE GENOMIC DNA]</scope>
    <source>
        <strain evidence="5 6">SPP-AMP-1</strain>
    </source>
</reference>
<dbReference type="AlphaFoldDB" id="A0A3P3RA14"/>
<keyword evidence="1" id="KW-0805">Transcription regulation</keyword>
<evidence type="ECO:0000313" key="6">
    <source>
        <dbReference type="Proteomes" id="UP000282322"/>
    </source>
</evidence>
<sequence length="222" mass="24853">MVSKQPSMRYVTITMRPTSGYFHPVGRQLAEAPDITREAIDHFELLDDGTLAMLSRVRGNLERYRNILTRSPAVIECAVVGTEAGFGYSQVEPNDLNRHLIEHQRSSEFIVQMPVEYTADGAQRITMIGTADSFAAASTDSPDGVDVEIEEIGEYHPTINHLFSNLTSRQREVLERAVAMGYYENPRQTTHGEIAERLDITAGSIGQHLRNIEATVFGHYSR</sequence>
<gene>
    <name evidence="5" type="ORF">EIK79_10450</name>
</gene>
<feature type="domain" description="HVO-0513-like N-terminal" evidence="4">
    <location>
        <begin position="23"/>
        <end position="155"/>
    </location>
</feature>
<dbReference type="SUPFAM" id="SSF88659">
    <property type="entry name" value="Sigma3 and sigma4 domains of RNA polymerase sigma factors"/>
    <property type="match status" value="1"/>
</dbReference>
<evidence type="ECO:0000256" key="1">
    <source>
        <dbReference type="ARBA" id="ARBA00023015"/>
    </source>
</evidence>
<dbReference type="InterPro" id="IPR036388">
    <property type="entry name" value="WH-like_DNA-bd_sf"/>
</dbReference>
<dbReference type="InterPro" id="IPR007050">
    <property type="entry name" value="HTH_bacterioopsin"/>
</dbReference>
<keyword evidence="2" id="KW-0804">Transcription</keyword>
<dbReference type="InterPro" id="IPR013324">
    <property type="entry name" value="RNA_pol_sigma_r3/r4-like"/>
</dbReference>
<dbReference type="Proteomes" id="UP000282322">
    <property type="component" value="Unassembled WGS sequence"/>
</dbReference>
<name>A0A3P3RA14_9EURY</name>
<dbReference type="PANTHER" id="PTHR34236">
    <property type="entry name" value="DIMETHYL SULFOXIDE REDUCTASE TRANSCRIPTIONAL ACTIVATOR"/>
    <property type="match status" value="1"/>
</dbReference>
<evidence type="ECO:0000313" key="5">
    <source>
        <dbReference type="EMBL" id="RRJ30331.1"/>
    </source>
</evidence>
<comment type="caution">
    <text evidence="5">The sequence shown here is derived from an EMBL/GenBank/DDBJ whole genome shotgun (WGS) entry which is preliminary data.</text>
</comment>
<dbReference type="Gene3D" id="1.10.10.10">
    <property type="entry name" value="Winged helix-like DNA-binding domain superfamily/Winged helix DNA-binding domain"/>
    <property type="match status" value="1"/>
</dbReference>
<evidence type="ECO:0000259" key="3">
    <source>
        <dbReference type="Pfam" id="PF04967"/>
    </source>
</evidence>
<dbReference type="Pfam" id="PF24278">
    <property type="entry name" value="HVO_0513_N"/>
    <property type="match status" value="1"/>
</dbReference>
<dbReference type="EMBL" id="RRCH01000022">
    <property type="protein sequence ID" value="RRJ30331.1"/>
    <property type="molecule type" value="Genomic_DNA"/>
</dbReference>